<dbReference type="GeneID" id="127741207"/>
<dbReference type="KEGG" id="adu:127741207"/>
<organism evidence="2 3">
    <name type="scientific">Arachis duranensis</name>
    <name type="common">Wild peanut</name>
    <dbReference type="NCBI Taxonomy" id="130453"/>
    <lineage>
        <taxon>Eukaryota</taxon>
        <taxon>Viridiplantae</taxon>
        <taxon>Streptophyta</taxon>
        <taxon>Embryophyta</taxon>
        <taxon>Tracheophyta</taxon>
        <taxon>Spermatophyta</taxon>
        <taxon>Magnoliopsida</taxon>
        <taxon>eudicotyledons</taxon>
        <taxon>Gunneridae</taxon>
        <taxon>Pentapetalae</taxon>
        <taxon>rosids</taxon>
        <taxon>fabids</taxon>
        <taxon>Fabales</taxon>
        <taxon>Fabaceae</taxon>
        <taxon>Papilionoideae</taxon>
        <taxon>50 kb inversion clade</taxon>
        <taxon>dalbergioids sensu lato</taxon>
        <taxon>Dalbergieae</taxon>
        <taxon>Pterocarpus clade</taxon>
        <taxon>Arachis</taxon>
    </lineage>
</organism>
<name>A0A9C6THS1_ARADU</name>
<dbReference type="InterPro" id="IPR018289">
    <property type="entry name" value="MULE_transposase_dom"/>
</dbReference>
<dbReference type="PANTHER" id="PTHR47718:SF15">
    <property type="entry name" value="PROTEIN FAR1-RELATED SEQUENCE 5-LIKE"/>
    <property type="match status" value="1"/>
</dbReference>
<dbReference type="PANTHER" id="PTHR47718">
    <property type="entry name" value="OS01G0519700 PROTEIN"/>
    <property type="match status" value="1"/>
</dbReference>
<dbReference type="AlphaFoldDB" id="A0A9C6THS1"/>
<evidence type="ECO:0000259" key="1">
    <source>
        <dbReference type="Pfam" id="PF10551"/>
    </source>
</evidence>
<dbReference type="RefSeq" id="XP_052109193.1">
    <property type="nucleotide sequence ID" value="XM_052253233.1"/>
</dbReference>
<evidence type="ECO:0000313" key="3">
    <source>
        <dbReference type="RefSeq" id="XP_052109193.1"/>
    </source>
</evidence>
<reference evidence="3" key="2">
    <citation type="submission" date="2025-08" db="UniProtKB">
        <authorList>
            <consortium name="RefSeq"/>
        </authorList>
    </citation>
    <scope>IDENTIFICATION</scope>
    <source>
        <tissue evidence="3">Whole plant</tissue>
    </source>
</reference>
<dbReference type="Proteomes" id="UP000515211">
    <property type="component" value="Chromosome 8"/>
</dbReference>
<dbReference type="Pfam" id="PF10551">
    <property type="entry name" value="MULE"/>
    <property type="match status" value="1"/>
</dbReference>
<gene>
    <name evidence="3" type="primary">LOC127741207</name>
</gene>
<feature type="domain" description="MULE transposase" evidence="1">
    <location>
        <begin position="32"/>
        <end position="116"/>
    </location>
</feature>
<sequence length="116" mass="13423">MARYSATDEGRLTNLFWADGICRADYQCFGDVLAFDTIYWKNKYRRLLVIFSGCNHYHQTCIFGFALVEDERTTTYTWLLQNFLEFTMNKSPSVVVTDGDEALKAAIREIFLAATH</sequence>
<reference evidence="2" key="1">
    <citation type="journal article" date="2016" name="Nat. Genet.">
        <title>The genome sequences of Arachis duranensis and Arachis ipaensis, the diploid ancestors of cultivated peanut.</title>
        <authorList>
            <person name="Bertioli D.J."/>
            <person name="Cannon S.B."/>
            <person name="Froenicke L."/>
            <person name="Huang G."/>
            <person name="Farmer A.D."/>
            <person name="Cannon E.K."/>
            <person name="Liu X."/>
            <person name="Gao D."/>
            <person name="Clevenger J."/>
            <person name="Dash S."/>
            <person name="Ren L."/>
            <person name="Moretzsohn M.C."/>
            <person name="Shirasawa K."/>
            <person name="Huang W."/>
            <person name="Vidigal B."/>
            <person name="Abernathy B."/>
            <person name="Chu Y."/>
            <person name="Niederhuth C.E."/>
            <person name="Umale P."/>
            <person name="Araujo A.C."/>
            <person name="Kozik A."/>
            <person name="Kim K.D."/>
            <person name="Burow M.D."/>
            <person name="Varshney R.K."/>
            <person name="Wang X."/>
            <person name="Zhang X."/>
            <person name="Barkley N."/>
            <person name="Guimaraes P.M."/>
            <person name="Isobe S."/>
            <person name="Guo B."/>
            <person name="Liao B."/>
            <person name="Stalker H.T."/>
            <person name="Schmitz R.J."/>
            <person name="Scheffler B.E."/>
            <person name="Leal-Bertioli S.C."/>
            <person name="Xun X."/>
            <person name="Jackson S.A."/>
            <person name="Michelmore R."/>
            <person name="Ozias-Akins P."/>
        </authorList>
    </citation>
    <scope>NUCLEOTIDE SEQUENCE [LARGE SCALE GENOMIC DNA]</scope>
    <source>
        <strain evidence="2">cv. V14167</strain>
    </source>
</reference>
<protein>
    <submittedName>
        <fullName evidence="3">Protein FAR1-RELATED SEQUENCE 8-like</fullName>
    </submittedName>
</protein>
<accession>A0A9C6THS1</accession>
<evidence type="ECO:0000313" key="2">
    <source>
        <dbReference type="Proteomes" id="UP000515211"/>
    </source>
</evidence>
<keyword evidence="2" id="KW-1185">Reference proteome</keyword>
<proteinExistence type="predicted"/>